<dbReference type="Proteomes" id="UP000789702">
    <property type="component" value="Unassembled WGS sequence"/>
</dbReference>
<proteinExistence type="predicted"/>
<name>A0ACA9QFM6_9GLOM</name>
<protein>
    <submittedName>
        <fullName evidence="1">3672_t:CDS:1</fullName>
    </submittedName>
</protein>
<sequence>KKNTDIQQKNENENEQKNKENDIKMIEESRKAFRAYFVFSWFFTNALLVIFVISFLGSTLEHYFSQKSRSIIYIAVILWSVT</sequence>
<reference evidence="1" key="1">
    <citation type="submission" date="2021-06" db="EMBL/GenBank/DDBJ databases">
        <authorList>
            <person name="Kallberg Y."/>
            <person name="Tangrot J."/>
            <person name="Rosling A."/>
        </authorList>
    </citation>
    <scope>NUCLEOTIDE SEQUENCE</scope>
    <source>
        <strain evidence="1">IL203A</strain>
    </source>
</reference>
<comment type="caution">
    <text evidence="1">The sequence shown here is derived from an EMBL/GenBank/DDBJ whole genome shotgun (WGS) entry which is preliminary data.</text>
</comment>
<feature type="non-terminal residue" evidence="1">
    <location>
        <position position="1"/>
    </location>
</feature>
<evidence type="ECO:0000313" key="2">
    <source>
        <dbReference type="Proteomes" id="UP000789702"/>
    </source>
</evidence>
<feature type="non-terminal residue" evidence="1">
    <location>
        <position position="82"/>
    </location>
</feature>
<gene>
    <name evidence="1" type="ORF">DHETER_LOCUS14465</name>
</gene>
<evidence type="ECO:0000313" key="1">
    <source>
        <dbReference type="EMBL" id="CAG8748066.1"/>
    </source>
</evidence>
<organism evidence="1 2">
    <name type="scientific">Dentiscutata heterogama</name>
    <dbReference type="NCBI Taxonomy" id="1316150"/>
    <lineage>
        <taxon>Eukaryota</taxon>
        <taxon>Fungi</taxon>
        <taxon>Fungi incertae sedis</taxon>
        <taxon>Mucoromycota</taxon>
        <taxon>Glomeromycotina</taxon>
        <taxon>Glomeromycetes</taxon>
        <taxon>Diversisporales</taxon>
        <taxon>Gigasporaceae</taxon>
        <taxon>Dentiscutata</taxon>
    </lineage>
</organism>
<accession>A0ACA9QFM6</accession>
<keyword evidence="2" id="KW-1185">Reference proteome</keyword>
<dbReference type="EMBL" id="CAJVPU010044653">
    <property type="protein sequence ID" value="CAG8748066.1"/>
    <property type="molecule type" value="Genomic_DNA"/>
</dbReference>